<organism evidence="1 2">
    <name type="scientific">Trichinella pseudospiralis</name>
    <name type="common">Parasitic roundworm</name>
    <dbReference type="NCBI Taxonomy" id="6337"/>
    <lineage>
        <taxon>Eukaryota</taxon>
        <taxon>Metazoa</taxon>
        <taxon>Ecdysozoa</taxon>
        <taxon>Nematoda</taxon>
        <taxon>Enoplea</taxon>
        <taxon>Dorylaimia</taxon>
        <taxon>Trichinellida</taxon>
        <taxon>Trichinellidae</taxon>
        <taxon>Trichinella</taxon>
    </lineage>
</organism>
<gene>
    <name evidence="1" type="ORF">T4A_879</name>
</gene>
<sequence length="195" mass="22177">LGLLIMFWCTLHALLVVGWFNRRLYHQNRRSEYSNQLLHQHTQTMRDATQVIDGLKFSCTTVQMSCAELDVRDGIGRISVSPCSDGRSRRSIYNLSRTPAGPGSPWRHEDVFIMICHGWMSRHCQCLVVIRSSGVIAYMCNCNSFARVLLALLKLRSGHRSTVYFGPSLIDEEHLPTSLEEKLHGLCPRKKSSTV</sequence>
<comment type="caution">
    <text evidence="1">The sequence shown here is derived from an EMBL/GenBank/DDBJ whole genome shotgun (WGS) entry which is preliminary data.</text>
</comment>
<evidence type="ECO:0000313" key="1">
    <source>
        <dbReference type="EMBL" id="KRY76795.1"/>
    </source>
</evidence>
<proteinExistence type="predicted"/>
<feature type="non-terminal residue" evidence="1">
    <location>
        <position position="1"/>
    </location>
</feature>
<dbReference type="Proteomes" id="UP000054632">
    <property type="component" value="Unassembled WGS sequence"/>
</dbReference>
<accession>A0A0V1ESR6</accession>
<name>A0A0V1ESR6_TRIPS</name>
<reference evidence="1 2" key="1">
    <citation type="submission" date="2015-01" db="EMBL/GenBank/DDBJ databases">
        <title>Evolution of Trichinella species and genotypes.</title>
        <authorList>
            <person name="Korhonen P.K."/>
            <person name="Edoardo P."/>
            <person name="Giuseppe L.R."/>
            <person name="Gasser R.B."/>
        </authorList>
    </citation>
    <scope>NUCLEOTIDE SEQUENCE [LARGE SCALE GENOMIC DNA]</scope>
    <source>
        <strain evidence="1">ISS13</strain>
    </source>
</reference>
<protein>
    <submittedName>
        <fullName evidence="1">Uncharacterized protein</fullName>
    </submittedName>
</protein>
<dbReference type="AlphaFoldDB" id="A0A0V1ESR6"/>
<evidence type="ECO:0000313" key="2">
    <source>
        <dbReference type="Proteomes" id="UP000054632"/>
    </source>
</evidence>
<dbReference type="EMBL" id="JYDR01000010">
    <property type="protein sequence ID" value="KRY76795.1"/>
    <property type="molecule type" value="Genomic_DNA"/>
</dbReference>